<feature type="domain" description="LicD/FKTN/FKRP nucleotidyltransferase" evidence="1">
    <location>
        <begin position="12"/>
        <end position="67"/>
    </location>
</feature>
<dbReference type="AlphaFoldDB" id="A0AAD9KBQ8"/>
<dbReference type="GO" id="GO:0009100">
    <property type="term" value="P:glycoprotein metabolic process"/>
    <property type="evidence" value="ECO:0007669"/>
    <property type="project" value="UniProtKB-ARBA"/>
</dbReference>
<organism evidence="2 3">
    <name type="scientific">Paralvinella palmiformis</name>
    <dbReference type="NCBI Taxonomy" id="53620"/>
    <lineage>
        <taxon>Eukaryota</taxon>
        <taxon>Metazoa</taxon>
        <taxon>Spiralia</taxon>
        <taxon>Lophotrochozoa</taxon>
        <taxon>Annelida</taxon>
        <taxon>Polychaeta</taxon>
        <taxon>Sedentaria</taxon>
        <taxon>Canalipalpata</taxon>
        <taxon>Terebellida</taxon>
        <taxon>Terebelliformia</taxon>
        <taxon>Alvinellidae</taxon>
        <taxon>Paralvinella</taxon>
    </lineage>
</organism>
<dbReference type="PANTHER" id="PTHR43404:SF1">
    <property type="entry name" value="MNN4P"/>
    <property type="match status" value="1"/>
</dbReference>
<evidence type="ECO:0000259" key="1">
    <source>
        <dbReference type="Pfam" id="PF04991"/>
    </source>
</evidence>
<sequence length="219" mass="25821">MKDLIVVFNDVAKKYNVTYFLHAGSLIGSYRHHGMIPWDDDVDISVYEYHKSRLKAAFSNLPNTYKFVVTNYRWKLVYRYMPPIREGIVWSYPFLDILFFGLSSQSVYDYETPLIPCGLRYNICDVFPLVERPFWDLWLPAPRRADIIINASYANIDDLCVSLSYSHATEKRIARRFTVPCDTLREYYPFVERTSINETMKVEQLKFKNSVVHTIVVKN</sequence>
<protein>
    <recommendedName>
        <fullName evidence="1">LicD/FKTN/FKRP nucleotidyltransferase domain-containing protein</fullName>
    </recommendedName>
</protein>
<dbReference type="InterPro" id="IPR052942">
    <property type="entry name" value="LPS_cholinephosphotransferase"/>
</dbReference>
<keyword evidence="3" id="KW-1185">Reference proteome</keyword>
<gene>
    <name evidence="2" type="ORF">LSH36_19g00000</name>
</gene>
<dbReference type="Pfam" id="PF04991">
    <property type="entry name" value="LicD"/>
    <property type="match status" value="1"/>
</dbReference>
<accession>A0AAD9KBQ8</accession>
<dbReference type="Proteomes" id="UP001208570">
    <property type="component" value="Unassembled WGS sequence"/>
</dbReference>
<comment type="caution">
    <text evidence="2">The sequence shown here is derived from an EMBL/GenBank/DDBJ whole genome shotgun (WGS) entry which is preliminary data.</text>
</comment>
<proteinExistence type="predicted"/>
<evidence type="ECO:0000313" key="3">
    <source>
        <dbReference type="Proteomes" id="UP001208570"/>
    </source>
</evidence>
<reference evidence="2" key="1">
    <citation type="journal article" date="2023" name="Mol. Biol. Evol.">
        <title>Third-Generation Sequencing Reveals the Adaptive Role of the Epigenome in Three Deep-Sea Polychaetes.</title>
        <authorList>
            <person name="Perez M."/>
            <person name="Aroh O."/>
            <person name="Sun Y."/>
            <person name="Lan Y."/>
            <person name="Juniper S.K."/>
            <person name="Young C.R."/>
            <person name="Angers B."/>
            <person name="Qian P.Y."/>
        </authorList>
    </citation>
    <scope>NUCLEOTIDE SEQUENCE</scope>
    <source>
        <strain evidence="2">P08H-3</strain>
    </source>
</reference>
<dbReference type="PANTHER" id="PTHR43404">
    <property type="entry name" value="LIPOPOLYSACCHARIDE CHOLINEPHOSPHOTRANSFERASE LICD"/>
    <property type="match status" value="1"/>
</dbReference>
<name>A0AAD9KBQ8_9ANNE</name>
<evidence type="ECO:0000313" key="2">
    <source>
        <dbReference type="EMBL" id="KAK2168197.1"/>
    </source>
</evidence>
<dbReference type="EMBL" id="JAODUP010000019">
    <property type="protein sequence ID" value="KAK2168197.1"/>
    <property type="molecule type" value="Genomic_DNA"/>
</dbReference>
<dbReference type="InterPro" id="IPR007074">
    <property type="entry name" value="LicD/FKTN/FKRP_NTP_transf"/>
</dbReference>